<organism evidence="7 8">
    <name type="scientific">Nitrospina gracilis (strain 3/211)</name>
    <dbReference type="NCBI Taxonomy" id="1266370"/>
    <lineage>
        <taxon>Bacteria</taxon>
        <taxon>Pseudomonadati</taxon>
        <taxon>Nitrospinota/Tectimicrobiota group</taxon>
        <taxon>Nitrospinota</taxon>
        <taxon>Nitrospinia</taxon>
        <taxon>Nitrospinales</taxon>
        <taxon>Nitrospinaceae</taxon>
        <taxon>Nitrospina</taxon>
    </lineage>
</organism>
<sequence>MTGIWIGFVVMVLFLLALDLGVIHRKSREMPVKEALAWVAFWVVLALAFNVFIYFMYEYQLFGATPLMEGHSGRKAAFKFFTSYLVEKSLSVDNIFVFLLIFQYFQVPLKYQHRVLFWGILLAVVLRGVMIGLGVTLLNRFDWMFYVFGGLLIITAARMPLSEGGSIDPDRNLFVRAVRAMIPVTMQFQKERFFVRQDGRWVATPLFIAHILVESSDVVFAVHSIPAILSITQDTFLVYTSNIFAILGLRSMYFAVEAAVVRFRYLNICLMFILGFIGIKMILTHHIHIPVEVSLAVIVGILSLGALASYADTRGGETRMFIPISEGVRTVARLTQQGGRRLVVFVVGVTVLLFGVVLIFTPGPALVVIPAGLAILAMEFAWARWLLKKIKKRFKDLPVNLPPGLKEKFKNNPREP</sequence>
<dbReference type="Pfam" id="PF09656">
    <property type="entry name" value="PGPGW"/>
    <property type="match status" value="1"/>
</dbReference>
<accession>M1YIE6</accession>
<dbReference type="AlphaFoldDB" id="M1YIE6"/>
<evidence type="ECO:0000256" key="6">
    <source>
        <dbReference type="SAM" id="Phobius"/>
    </source>
</evidence>
<feature type="transmembrane region" description="Helical" evidence="6">
    <location>
        <begin position="367"/>
        <end position="387"/>
    </location>
</feature>
<dbReference type="InParanoid" id="M1YIE6"/>
<evidence type="ECO:0000256" key="4">
    <source>
        <dbReference type="ARBA" id="ARBA00022989"/>
    </source>
</evidence>
<dbReference type="RefSeq" id="WP_005007604.1">
    <property type="nucleotide sequence ID" value="NZ_HG422173.1"/>
</dbReference>
<protein>
    <recommendedName>
        <fullName evidence="9">Integral membrane protein TerC</fullName>
    </recommendedName>
</protein>
<comment type="subcellular location">
    <subcellularLocation>
        <location evidence="1">Membrane</location>
        <topology evidence="1">Multi-pass membrane protein</topology>
    </subcellularLocation>
</comment>
<evidence type="ECO:0000256" key="1">
    <source>
        <dbReference type="ARBA" id="ARBA00004141"/>
    </source>
</evidence>
<dbReference type="InterPro" id="IPR005496">
    <property type="entry name" value="Integral_membrane_TerC"/>
</dbReference>
<evidence type="ECO:0000313" key="7">
    <source>
        <dbReference type="EMBL" id="CCQ90252.1"/>
    </source>
</evidence>
<feature type="transmembrane region" description="Helical" evidence="6">
    <location>
        <begin position="35"/>
        <end position="57"/>
    </location>
</feature>
<proteinExistence type="inferred from homology"/>
<feature type="transmembrane region" description="Helical" evidence="6">
    <location>
        <begin position="268"/>
        <end position="287"/>
    </location>
</feature>
<dbReference type="PANTHER" id="PTHR30238">
    <property type="entry name" value="MEMBRANE BOUND PREDICTED REDOX MODULATOR"/>
    <property type="match status" value="1"/>
</dbReference>
<evidence type="ECO:0000256" key="5">
    <source>
        <dbReference type="ARBA" id="ARBA00023136"/>
    </source>
</evidence>
<dbReference type="EMBL" id="CAQJ01000030">
    <property type="protein sequence ID" value="CCQ90252.1"/>
    <property type="molecule type" value="Genomic_DNA"/>
</dbReference>
<keyword evidence="3 6" id="KW-0812">Transmembrane</keyword>
<feature type="transmembrane region" description="Helical" evidence="6">
    <location>
        <begin position="293"/>
        <end position="311"/>
    </location>
</feature>
<dbReference type="InterPro" id="IPR022369">
    <property type="entry name" value="Integral_membrane_TerC_rswitch"/>
</dbReference>
<keyword evidence="8" id="KW-1185">Reference proteome</keyword>
<dbReference type="OrthoDB" id="9783692at2"/>
<keyword evidence="4 6" id="KW-1133">Transmembrane helix</keyword>
<dbReference type="GO" id="GO:0016020">
    <property type="term" value="C:membrane"/>
    <property type="evidence" value="ECO:0007669"/>
    <property type="project" value="UniProtKB-SubCell"/>
</dbReference>
<dbReference type="InterPro" id="IPR019099">
    <property type="entry name" value="Uncharacterised_PGPGW_TM"/>
</dbReference>
<evidence type="ECO:0000256" key="2">
    <source>
        <dbReference type="ARBA" id="ARBA00007511"/>
    </source>
</evidence>
<dbReference type="HOGENOM" id="CLU_045644_1_1_0"/>
<feature type="transmembrane region" description="Helical" evidence="6">
    <location>
        <begin position="77"/>
        <end position="103"/>
    </location>
</feature>
<dbReference type="Proteomes" id="UP000011704">
    <property type="component" value="Unassembled WGS sequence"/>
</dbReference>
<feature type="transmembrane region" description="Helical" evidence="6">
    <location>
        <begin position="236"/>
        <end position="256"/>
    </location>
</feature>
<reference evidence="7 8" key="1">
    <citation type="journal article" date="2013" name="Front. Microbiol.">
        <title>The genome of Nitrospina gracilis illuminates the metabolism and evolution of the major marine nitrite oxidizer.</title>
        <authorList>
            <person name="Luecker S."/>
            <person name="Nowka B."/>
            <person name="Rattei T."/>
            <person name="Spieck E."/>
            <person name="and Daims H."/>
        </authorList>
    </citation>
    <scope>NUCLEOTIDE SEQUENCE [LARGE SCALE GENOMIC DNA]</scope>
    <source>
        <strain evidence="7 8">3/211</strain>
    </source>
</reference>
<feature type="transmembrane region" description="Helical" evidence="6">
    <location>
        <begin position="6"/>
        <end position="23"/>
    </location>
</feature>
<keyword evidence="5 6" id="KW-0472">Membrane</keyword>
<name>M1YIE6_NITG3</name>
<dbReference type="FunCoup" id="M1YIE6">
    <property type="interactions" value="231"/>
</dbReference>
<evidence type="ECO:0000313" key="8">
    <source>
        <dbReference type="Proteomes" id="UP000011704"/>
    </source>
</evidence>
<feature type="transmembrane region" description="Helical" evidence="6">
    <location>
        <begin position="115"/>
        <end position="137"/>
    </location>
</feature>
<comment type="similarity">
    <text evidence="2">Belongs to the TerC family.</text>
</comment>
<dbReference type="NCBIfam" id="TIGR03718">
    <property type="entry name" value="R_switched_Alx"/>
    <property type="match status" value="1"/>
</dbReference>
<dbReference type="PANTHER" id="PTHR30238:SF0">
    <property type="entry name" value="THYLAKOID MEMBRANE PROTEIN TERC, CHLOROPLASTIC"/>
    <property type="match status" value="1"/>
</dbReference>
<evidence type="ECO:0000256" key="3">
    <source>
        <dbReference type="ARBA" id="ARBA00022692"/>
    </source>
</evidence>
<dbReference type="Pfam" id="PF03741">
    <property type="entry name" value="TerC"/>
    <property type="match status" value="1"/>
</dbReference>
<comment type="caution">
    <text evidence="7">The sequence shown here is derived from an EMBL/GenBank/DDBJ whole genome shotgun (WGS) entry which is preliminary data.</text>
</comment>
<gene>
    <name evidence="7" type="ORF">NITGR_270012</name>
</gene>
<evidence type="ECO:0008006" key="9">
    <source>
        <dbReference type="Google" id="ProtNLM"/>
    </source>
</evidence>
<feature type="transmembrane region" description="Helical" evidence="6">
    <location>
        <begin position="342"/>
        <end position="361"/>
    </location>
</feature>